<dbReference type="GO" id="GO:0046872">
    <property type="term" value="F:metal ion binding"/>
    <property type="evidence" value="ECO:0007669"/>
    <property type="project" value="UniProtKB-KW"/>
</dbReference>
<evidence type="ECO:0000313" key="5">
    <source>
        <dbReference type="EMBL" id="RGE57218.1"/>
    </source>
</evidence>
<dbReference type="InterPro" id="IPR013785">
    <property type="entry name" value="Aldolase_TIM"/>
</dbReference>
<evidence type="ECO:0000256" key="4">
    <source>
        <dbReference type="ARBA" id="ARBA00022833"/>
    </source>
</evidence>
<dbReference type="AlphaFoldDB" id="A0A3E3HZG8"/>
<dbReference type="PANTHER" id="PTHR37418">
    <property type="entry name" value="3-KETO-5-AMINOHEXANOATE CLEAVAGE ENZYME-RELATED"/>
    <property type="match status" value="1"/>
</dbReference>
<keyword evidence="2" id="KW-0808">Transferase</keyword>
<dbReference type="Gene3D" id="3.20.20.70">
    <property type="entry name" value="Aldolase class I"/>
    <property type="match status" value="1"/>
</dbReference>
<dbReference type="Pfam" id="PF05853">
    <property type="entry name" value="BKACE"/>
    <property type="match status" value="1"/>
</dbReference>
<evidence type="ECO:0000313" key="6">
    <source>
        <dbReference type="Proteomes" id="UP000260812"/>
    </source>
</evidence>
<dbReference type="InterPro" id="IPR008567">
    <property type="entry name" value="BKACE"/>
</dbReference>
<reference evidence="5 6" key="1">
    <citation type="submission" date="2018-08" db="EMBL/GenBank/DDBJ databases">
        <title>A genome reference for cultivated species of the human gut microbiota.</title>
        <authorList>
            <person name="Zou Y."/>
            <person name="Xue W."/>
            <person name="Luo G."/>
        </authorList>
    </citation>
    <scope>NUCLEOTIDE SEQUENCE [LARGE SCALE GENOMIC DNA]</scope>
    <source>
        <strain evidence="5 6">TF05-5AC</strain>
    </source>
</reference>
<dbReference type="PANTHER" id="PTHR37418:SF2">
    <property type="entry name" value="3-KETO-5-AMINOHEXANOATE CLEAVAGE ENZYME"/>
    <property type="match status" value="1"/>
</dbReference>
<comment type="caution">
    <text evidence="5">The sequence shown here is derived from an EMBL/GenBank/DDBJ whole genome shotgun (WGS) entry which is preliminary data.</text>
</comment>
<keyword evidence="3" id="KW-0479">Metal-binding</keyword>
<keyword evidence="6" id="KW-1185">Reference proteome</keyword>
<accession>A0A3E3HZG8</accession>
<dbReference type="RefSeq" id="WP_102287621.1">
    <property type="nucleotide sequence ID" value="NZ_JBKUNB010000008.1"/>
</dbReference>
<gene>
    <name evidence="5" type="ORF">DXC51_20550</name>
</gene>
<dbReference type="Proteomes" id="UP000260812">
    <property type="component" value="Unassembled WGS sequence"/>
</dbReference>
<comment type="cofactor">
    <cofactor evidence="1">
        <name>Zn(2+)</name>
        <dbReference type="ChEBI" id="CHEBI:29105"/>
    </cofactor>
</comment>
<evidence type="ECO:0000256" key="2">
    <source>
        <dbReference type="ARBA" id="ARBA00022679"/>
    </source>
</evidence>
<dbReference type="GO" id="GO:0043720">
    <property type="term" value="F:3-keto-5-aminohexanoate cleavage activity"/>
    <property type="evidence" value="ECO:0007669"/>
    <property type="project" value="InterPro"/>
</dbReference>
<protein>
    <submittedName>
        <fullName evidence="5">3-keto-5-aminohexanoate cleavage protein</fullName>
    </submittedName>
</protein>
<name>A0A3E3HZG8_9FIRM</name>
<proteinExistence type="predicted"/>
<evidence type="ECO:0000256" key="1">
    <source>
        <dbReference type="ARBA" id="ARBA00001947"/>
    </source>
</evidence>
<sequence length="311" mass="34729">MYIKDKKIIISAAITGATHVPSLSKYLPKNPDEIICSAIEAWRAGAAVVHIHARAQDGKPTTDHGIFRYILSSISQECDAVIGITTGGANGMSVEERFSVIEEFRPELASANGGSMNFCYNRLLAGVEKPEYDWEKEYVERTWDNVFRNSFRDMEYCIRTMNACKTLPEYEIFDYGQLNNLKILKKQGIITQPVYIQFVPGVQGGMPANNETLMFMIDQAKKILGNDIQYSSVGVGRKMFKLEVMSALNGGNVRVGMEDGLYINPAGSPAKSNAQQVEKIKTILEALDFEIADSNEARQMLHLKGKEYVNF</sequence>
<dbReference type="GeneID" id="97989191"/>
<organism evidence="5 6">
    <name type="scientific">Eisenbergiella massiliensis</name>
    <dbReference type="NCBI Taxonomy" id="1720294"/>
    <lineage>
        <taxon>Bacteria</taxon>
        <taxon>Bacillati</taxon>
        <taxon>Bacillota</taxon>
        <taxon>Clostridia</taxon>
        <taxon>Lachnospirales</taxon>
        <taxon>Lachnospiraceae</taxon>
        <taxon>Eisenbergiella</taxon>
    </lineage>
</organism>
<keyword evidence="4" id="KW-0862">Zinc</keyword>
<dbReference type="EMBL" id="QVLV01000017">
    <property type="protein sequence ID" value="RGE57218.1"/>
    <property type="molecule type" value="Genomic_DNA"/>
</dbReference>
<evidence type="ECO:0000256" key="3">
    <source>
        <dbReference type="ARBA" id="ARBA00022723"/>
    </source>
</evidence>